<dbReference type="InterPro" id="IPR012337">
    <property type="entry name" value="RNaseH-like_sf"/>
</dbReference>
<evidence type="ECO:0000313" key="3">
    <source>
        <dbReference type="Proteomes" id="UP000046395"/>
    </source>
</evidence>
<keyword evidence="3" id="KW-1185">Reference proteome</keyword>
<dbReference type="Pfam" id="PF23088">
    <property type="entry name" value="DUF7047"/>
    <property type="match status" value="1"/>
</dbReference>
<dbReference type="GO" id="GO:0003676">
    <property type="term" value="F:nucleic acid binding"/>
    <property type="evidence" value="ECO:0007669"/>
    <property type="project" value="InterPro"/>
</dbReference>
<dbReference type="STRING" id="70415.A0A5S6QNL8"/>
<protein>
    <submittedName>
        <fullName evidence="4">RNase H type-1 domain-containing protein</fullName>
    </submittedName>
</protein>
<name>A0A5S6QNL8_TRIMR</name>
<evidence type="ECO:0000259" key="2">
    <source>
        <dbReference type="Pfam" id="PF23088"/>
    </source>
</evidence>
<dbReference type="AlphaFoldDB" id="A0A5S6QNL8"/>
<dbReference type="InterPro" id="IPR055475">
    <property type="entry name" value="DUF7047"/>
</dbReference>
<accession>A0A5S6QNL8</accession>
<feature type="domain" description="DUF7047" evidence="2">
    <location>
        <begin position="31"/>
        <end position="92"/>
    </location>
</feature>
<dbReference type="Gene3D" id="3.30.420.10">
    <property type="entry name" value="Ribonuclease H-like superfamily/Ribonuclease H"/>
    <property type="match status" value="1"/>
</dbReference>
<organism evidence="3 4">
    <name type="scientific">Trichuris muris</name>
    <name type="common">Mouse whipworm</name>
    <dbReference type="NCBI Taxonomy" id="70415"/>
    <lineage>
        <taxon>Eukaryota</taxon>
        <taxon>Metazoa</taxon>
        <taxon>Ecdysozoa</taxon>
        <taxon>Nematoda</taxon>
        <taxon>Enoplea</taxon>
        <taxon>Dorylaimia</taxon>
        <taxon>Trichinellida</taxon>
        <taxon>Trichuridae</taxon>
        <taxon>Trichuris</taxon>
    </lineage>
</organism>
<evidence type="ECO:0000313" key="4">
    <source>
        <dbReference type="WBParaSite" id="TMUE_2000008457.1"/>
    </source>
</evidence>
<dbReference type="Pfam" id="PF13456">
    <property type="entry name" value="RVT_3"/>
    <property type="match status" value="1"/>
</dbReference>
<dbReference type="SUPFAM" id="SSF53098">
    <property type="entry name" value="Ribonuclease H-like"/>
    <property type="match status" value="1"/>
</dbReference>
<dbReference type="Proteomes" id="UP000046395">
    <property type="component" value="Unassembled WGS sequence"/>
</dbReference>
<dbReference type="InterPro" id="IPR002156">
    <property type="entry name" value="RNaseH_domain"/>
</dbReference>
<feature type="domain" description="RNase H type-1" evidence="1">
    <location>
        <begin position="141"/>
        <end position="185"/>
    </location>
</feature>
<reference evidence="4" key="1">
    <citation type="submission" date="2019-12" db="UniProtKB">
        <authorList>
            <consortium name="WormBaseParasite"/>
        </authorList>
    </citation>
    <scope>IDENTIFICATION</scope>
</reference>
<proteinExistence type="predicted"/>
<dbReference type="WBParaSite" id="TMUE_2000008457.1">
    <property type="protein sequence ID" value="TMUE_2000008457.1"/>
    <property type="gene ID" value="WBGene00300285"/>
</dbReference>
<dbReference type="InterPro" id="IPR036397">
    <property type="entry name" value="RNaseH_sf"/>
</dbReference>
<dbReference type="GO" id="GO:0004523">
    <property type="term" value="F:RNA-DNA hybrid ribonuclease activity"/>
    <property type="evidence" value="ECO:0007669"/>
    <property type="project" value="InterPro"/>
</dbReference>
<evidence type="ECO:0000259" key="1">
    <source>
        <dbReference type="Pfam" id="PF13456"/>
    </source>
</evidence>
<sequence>MRVLGLKVWGERNFLRWSRCNEIGDPPKNLTRRSVFSYCGELVGHYPICGWLRVARAFIKREANRATSRWDEPFCKGRIQRNLAEVVKEVKKKNDPVRGRWDVSGNHARLWVDASALALGVALGANGFIIGDGTWLRPEDARHINMAELDAVIKGLNLALAWRMKNIELMTDSATVHRWIEDGLSSRARLRTKAANEMLIRRRIETVLALVNEYDLNLKVTLVRSMDNKADSLTRVPKRWLTPTESIAKVACAAAEDHSTDRLIADVHHASGHPGVRRTLYFARRRDPRISKRDVSHVVSDCSVCQSIDPAPAKWRHGTLEVPKIWQRVGI</sequence>